<dbReference type="EMBL" id="DPVV01000024">
    <property type="protein sequence ID" value="HCL00923.1"/>
    <property type="molecule type" value="Genomic_DNA"/>
</dbReference>
<dbReference type="InterPro" id="IPR045090">
    <property type="entry name" value="Pept_M3A_M3B"/>
</dbReference>
<dbReference type="Pfam" id="PF01432">
    <property type="entry name" value="Peptidase_M3"/>
    <property type="match status" value="1"/>
</dbReference>
<dbReference type="GO" id="GO:0006518">
    <property type="term" value="P:peptide metabolic process"/>
    <property type="evidence" value="ECO:0007669"/>
    <property type="project" value="TreeGrafter"/>
</dbReference>
<dbReference type="GO" id="GO:0046872">
    <property type="term" value="F:metal ion binding"/>
    <property type="evidence" value="ECO:0007669"/>
    <property type="project" value="UniProtKB-UniRule"/>
</dbReference>
<keyword evidence="1 6" id="KW-0645">Protease</keyword>
<organism evidence="9 10">
    <name type="scientific">Lachnoclostridium phytofermentans</name>
    <dbReference type="NCBI Taxonomy" id="66219"/>
    <lineage>
        <taxon>Bacteria</taxon>
        <taxon>Bacillati</taxon>
        <taxon>Bacillota</taxon>
        <taxon>Clostridia</taxon>
        <taxon>Lachnospirales</taxon>
        <taxon>Lachnospiraceae</taxon>
    </lineage>
</organism>
<comment type="function">
    <text evidence="6">Has oligopeptidase activity and degrades a variety of small bioactive peptides.</text>
</comment>
<protein>
    <recommendedName>
        <fullName evidence="6">Oligopeptidase F</fullName>
        <ecNumber evidence="6">3.4.24.-</ecNumber>
    </recommendedName>
</protein>
<dbReference type="InterPro" id="IPR042088">
    <property type="entry name" value="OligoPept_F_C"/>
</dbReference>
<dbReference type="CDD" id="cd09608">
    <property type="entry name" value="M3B_PepF"/>
    <property type="match status" value="1"/>
</dbReference>
<evidence type="ECO:0000256" key="6">
    <source>
        <dbReference type="RuleBase" id="RU368091"/>
    </source>
</evidence>
<dbReference type="PANTHER" id="PTHR11804">
    <property type="entry name" value="PROTEASE M3 THIMET OLIGOPEPTIDASE-RELATED"/>
    <property type="match status" value="1"/>
</dbReference>
<evidence type="ECO:0000256" key="2">
    <source>
        <dbReference type="ARBA" id="ARBA00022723"/>
    </source>
</evidence>
<keyword evidence="4 6" id="KW-0862">Zinc</keyword>
<dbReference type="NCBIfam" id="TIGR00181">
    <property type="entry name" value="pepF"/>
    <property type="match status" value="1"/>
</dbReference>
<keyword evidence="3 6" id="KW-0378">Hydrolase</keyword>
<dbReference type="Pfam" id="PF08439">
    <property type="entry name" value="Peptidase_M3_N"/>
    <property type="match status" value="1"/>
</dbReference>
<dbReference type="Proteomes" id="UP000262969">
    <property type="component" value="Unassembled WGS sequence"/>
</dbReference>
<evidence type="ECO:0000256" key="1">
    <source>
        <dbReference type="ARBA" id="ARBA00022670"/>
    </source>
</evidence>
<name>A0A3D2X2Q9_9FIRM</name>
<dbReference type="InterPro" id="IPR004438">
    <property type="entry name" value="Peptidase_M3B"/>
</dbReference>
<dbReference type="InterPro" id="IPR013647">
    <property type="entry name" value="OligopepF_N_dom"/>
</dbReference>
<feature type="non-terminal residue" evidence="9">
    <location>
        <position position="1"/>
    </location>
</feature>
<gene>
    <name evidence="9" type="primary">pepF</name>
    <name evidence="9" type="ORF">DHW61_00610</name>
</gene>
<comment type="caution">
    <text evidence="9">The sequence shown here is derived from an EMBL/GenBank/DDBJ whole genome shotgun (WGS) entry which is preliminary data.</text>
</comment>
<evidence type="ECO:0000259" key="7">
    <source>
        <dbReference type="Pfam" id="PF01432"/>
    </source>
</evidence>
<evidence type="ECO:0000313" key="9">
    <source>
        <dbReference type="EMBL" id="HCL00923.1"/>
    </source>
</evidence>
<dbReference type="Gene3D" id="1.20.140.70">
    <property type="entry name" value="Oligopeptidase f, N-terminal domain"/>
    <property type="match status" value="1"/>
</dbReference>
<dbReference type="GO" id="GO:0004222">
    <property type="term" value="F:metalloendopeptidase activity"/>
    <property type="evidence" value="ECO:0007669"/>
    <property type="project" value="UniProtKB-UniRule"/>
</dbReference>
<sequence length="475" mass="54521">KVEEFYQEEKGLELYRRHIESQRRMKPHVLSDAEERLLAAAGEMASAPGNINSTLNDADIVFPEITDEDGDKVRVTHGNFIPFMQSKDRRVRKEAFDSLYGVYEQFKNTSASILHAQVKQLQFFAKAKKYNTAIEAALDVTEVPVSVYHSLIEAVNKNLPYLHRYMEIRKKALGVEELHMYDLYTPIIEEADSKVSFEEAKKTIIEALRPMGEDYIRILEDGFNNRWIDVYENEGKRSGAYSSGASVHPYVLMNYADTLDSMFTLAHEMGHALHSYFSNHTQPTIYSDYVIFVAEVASTCNENLLMQYLLKNTTDKKKRAYLINHLLENYRTTLFRQTMFAEFELMINTKAEQGETLTADMLCEMYRELNEKYYGKDVVVDDKIAIEWARIPHFYYNYYVFQYATGYSAAVALSNRILTEGESAVKDYLKFLSGGRSADPISLLKIAGIDMSTSKPVEDALKKLGDLLDELESLI</sequence>
<keyword evidence="5 6" id="KW-0482">Metalloprotease</keyword>
<dbReference type="Gene3D" id="1.10.1370.20">
    <property type="entry name" value="Oligoendopeptidase f, C-terminal domain"/>
    <property type="match status" value="1"/>
</dbReference>
<feature type="domain" description="Peptidase M3A/M3B catalytic" evidence="7">
    <location>
        <begin position="83"/>
        <end position="461"/>
    </location>
</feature>
<evidence type="ECO:0000256" key="3">
    <source>
        <dbReference type="ARBA" id="ARBA00022801"/>
    </source>
</evidence>
<dbReference type="PANTHER" id="PTHR11804:SF84">
    <property type="entry name" value="SACCHAROLYSIN"/>
    <property type="match status" value="1"/>
</dbReference>
<dbReference type="InterPro" id="IPR001567">
    <property type="entry name" value="Pept_M3A_M3B_dom"/>
</dbReference>
<keyword evidence="2 6" id="KW-0479">Metal-binding</keyword>
<comment type="cofactor">
    <cofactor evidence="6">
        <name>Zn(2+)</name>
        <dbReference type="ChEBI" id="CHEBI:29105"/>
    </cofactor>
    <text evidence="6">Binds 1 zinc ion.</text>
</comment>
<dbReference type="GO" id="GO:0006508">
    <property type="term" value="P:proteolysis"/>
    <property type="evidence" value="ECO:0007669"/>
    <property type="project" value="UniProtKB-KW"/>
</dbReference>
<evidence type="ECO:0000313" key="10">
    <source>
        <dbReference type="Proteomes" id="UP000262969"/>
    </source>
</evidence>
<proteinExistence type="inferred from homology"/>
<dbReference type="Gene3D" id="1.10.287.830">
    <property type="entry name" value="putative peptidase helix hairpin domain like"/>
    <property type="match status" value="1"/>
</dbReference>
<comment type="similarity">
    <text evidence="6">Belongs to the peptidase M3B family.</text>
</comment>
<evidence type="ECO:0000259" key="8">
    <source>
        <dbReference type="Pfam" id="PF08439"/>
    </source>
</evidence>
<evidence type="ECO:0000256" key="4">
    <source>
        <dbReference type="ARBA" id="ARBA00022833"/>
    </source>
</evidence>
<feature type="domain" description="Oligopeptidase F N-terminal" evidence="8">
    <location>
        <begin position="1"/>
        <end position="62"/>
    </location>
</feature>
<evidence type="ECO:0000256" key="5">
    <source>
        <dbReference type="ARBA" id="ARBA00023049"/>
    </source>
</evidence>
<dbReference type="SUPFAM" id="SSF55486">
    <property type="entry name" value="Metalloproteases ('zincins'), catalytic domain"/>
    <property type="match status" value="1"/>
</dbReference>
<accession>A0A3D2X2Q9</accession>
<dbReference type="EC" id="3.4.24.-" evidence="6"/>
<dbReference type="AlphaFoldDB" id="A0A3D2X2Q9"/>
<reference evidence="9 10" key="1">
    <citation type="journal article" date="2018" name="Nat. Biotechnol.">
        <title>A standardized bacterial taxonomy based on genome phylogeny substantially revises the tree of life.</title>
        <authorList>
            <person name="Parks D.H."/>
            <person name="Chuvochina M."/>
            <person name="Waite D.W."/>
            <person name="Rinke C."/>
            <person name="Skarshewski A."/>
            <person name="Chaumeil P.A."/>
            <person name="Hugenholtz P."/>
        </authorList>
    </citation>
    <scope>NUCLEOTIDE SEQUENCE [LARGE SCALE GENOMIC DNA]</scope>
    <source>
        <strain evidence="9">UBA11728</strain>
    </source>
</reference>